<dbReference type="GO" id="GO:0005886">
    <property type="term" value="C:plasma membrane"/>
    <property type="evidence" value="ECO:0007669"/>
    <property type="project" value="UniProtKB-SubCell"/>
</dbReference>
<dbReference type="InterPro" id="IPR020846">
    <property type="entry name" value="MFS_dom"/>
</dbReference>
<evidence type="ECO:0000256" key="2">
    <source>
        <dbReference type="ARBA" id="ARBA00008412"/>
    </source>
</evidence>
<evidence type="ECO:0000256" key="5">
    <source>
        <dbReference type="ARBA" id="ARBA00023136"/>
    </source>
</evidence>
<comment type="similarity">
    <text evidence="2">Belongs to the PucC family.</text>
</comment>
<sequence length="215" mass="22264">VMENAQARRFFVYLILLLAAILGQDILLGPFGAQAFGMSVAQTTQLTATWGGATLIALLLQGLLLSRWLSKKTGALLGGLIATAGLLLIAASGIVQMQPLFVPGIFALGFGTGIATSTNLALMLDMTTPEQVGLFIGAWGLADALARGAGMLLGGVLRDLVTAATGNPSSGYITVFLLEAIMLAGSLLLLRQIDVRAFRSHQPTLTELVALAGDA</sequence>
<dbReference type="Pfam" id="PF03209">
    <property type="entry name" value="PUCC"/>
    <property type="match status" value="1"/>
</dbReference>
<feature type="transmembrane region" description="Helical" evidence="6">
    <location>
        <begin position="134"/>
        <end position="157"/>
    </location>
</feature>
<keyword evidence="9" id="KW-1185">Reference proteome</keyword>
<dbReference type="InterPro" id="IPR036259">
    <property type="entry name" value="MFS_trans_sf"/>
</dbReference>
<feature type="transmembrane region" description="Helical" evidence="6">
    <location>
        <begin position="48"/>
        <end position="69"/>
    </location>
</feature>
<keyword evidence="5 6" id="KW-0472">Membrane</keyword>
<feature type="transmembrane region" description="Helical" evidence="6">
    <location>
        <begin position="101"/>
        <end position="122"/>
    </location>
</feature>
<accession>A0A0P9DDT2</accession>
<comment type="caution">
    <text evidence="8">The sequence shown here is derived from an EMBL/GenBank/DDBJ whole genome shotgun (WGS) entry which is preliminary data.</text>
</comment>
<evidence type="ECO:0000256" key="6">
    <source>
        <dbReference type="SAM" id="Phobius"/>
    </source>
</evidence>
<dbReference type="Proteomes" id="UP000050509">
    <property type="component" value="Unassembled WGS sequence"/>
</dbReference>
<dbReference type="AlphaFoldDB" id="A0A0P9DDT2"/>
<feature type="transmembrane region" description="Helical" evidence="6">
    <location>
        <begin position="169"/>
        <end position="190"/>
    </location>
</feature>
<dbReference type="PANTHER" id="PTHR23538">
    <property type="entry name" value="44.5 KD BACTERIOCHLOROPHYLL SYNTHASE SUBUNIT"/>
    <property type="match status" value="1"/>
</dbReference>
<dbReference type="Gene3D" id="1.20.1250.20">
    <property type="entry name" value="MFS general substrate transporter like domains"/>
    <property type="match status" value="1"/>
</dbReference>
<feature type="domain" description="Major facilitator superfamily (MFS) profile" evidence="7">
    <location>
        <begin position="1"/>
        <end position="215"/>
    </location>
</feature>
<evidence type="ECO:0000256" key="1">
    <source>
        <dbReference type="ARBA" id="ARBA00004651"/>
    </source>
</evidence>
<evidence type="ECO:0000259" key="7">
    <source>
        <dbReference type="PROSITE" id="PS50850"/>
    </source>
</evidence>
<evidence type="ECO:0000256" key="3">
    <source>
        <dbReference type="ARBA" id="ARBA00022692"/>
    </source>
</evidence>
<evidence type="ECO:0000313" key="8">
    <source>
        <dbReference type="EMBL" id="KPV48185.1"/>
    </source>
</evidence>
<dbReference type="GO" id="GO:0022857">
    <property type="term" value="F:transmembrane transporter activity"/>
    <property type="evidence" value="ECO:0007669"/>
    <property type="project" value="InterPro"/>
</dbReference>
<evidence type="ECO:0000313" key="9">
    <source>
        <dbReference type="Proteomes" id="UP000050509"/>
    </source>
</evidence>
<proteinExistence type="inferred from homology"/>
<organism evidence="8 9">
    <name type="scientific">Kouleothrix aurantiaca</name>
    <dbReference type="NCBI Taxonomy" id="186479"/>
    <lineage>
        <taxon>Bacteria</taxon>
        <taxon>Bacillati</taxon>
        <taxon>Chloroflexota</taxon>
        <taxon>Chloroflexia</taxon>
        <taxon>Chloroflexales</taxon>
        <taxon>Roseiflexineae</taxon>
        <taxon>Roseiflexaceae</taxon>
        <taxon>Kouleothrix</taxon>
    </lineage>
</organism>
<feature type="transmembrane region" description="Helical" evidence="6">
    <location>
        <begin position="12"/>
        <end position="36"/>
    </location>
</feature>
<feature type="transmembrane region" description="Helical" evidence="6">
    <location>
        <begin position="76"/>
        <end position="95"/>
    </location>
</feature>
<dbReference type="SUPFAM" id="SSF103473">
    <property type="entry name" value="MFS general substrate transporter"/>
    <property type="match status" value="1"/>
</dbReference>
<dbReference type="InterPro" id="IPR004896">
    <property type="entry name" value="PucC-rel"/>
</dbReference>
<dbReference type="PROSITE" id="PS50850">
    <property type="entry name" value="MFS"/>
    <property type="match status" value="1"/>
</dbReference>
<dbReference type="InterPro" id="IPR026036">
    <property type="entry name" value="PucC"/>
</dbReference>
<evidence type="ECO:0000256" key="4">
    <source>
        <dbReference type="ARBA" id="ARBA00022989"/>
    </source>
</evidence>
<dbReference type="PANTHER" id="PTHR23538:SF1">
    <property type="entry name" value="44.5 KD BACTERIOCHLOROPHYLL SYNTHASE SUBUNIT"/>
    <property type="match status" value="1"/>
</dbReference>
<gene>
    <name evidence="8" type="ORF">SE17_39425</name>
</gene>
<protein>
    <submittedName>
        <fullName evidence="8">PUCC protein</fullName>
    </submittedName>
</protein>
<keyword evidence="3 6" id="KW-0812">Transmembrane</keyword>
<comment type="subcellular location">
    <subcellularLocation>
        <location evidence="1">Cell membrane</location>
        <topology evidence="1">Multi-pass membrane protein</topology>
    </subcellularLocation>
</comment>
<name>A0A0P9DDT2_9CHLR</name>
<keyword evidence="4 6" id="KW-1133">Transmembrane helix</keyword>
<reference evidence="8 9" key="1">
    <citation type="submission" date="2015-09" db="EMBL/GenBank/DDBJ databases">
        <title>Draft genome sequence of Kouleothrix aurantiaca JCM 19913.</title>
        <authorList>
            <person name="Hemp J."/>
        </authorList>
    </citation>
    <scope>NUCLEOTIDE SEQUENCE [LARGE SCALE GENOMIC DNA]</scope>
    <source>
        <strain evidence="8 9">COM-B</strain>
    </source>
</reference>
<feature type="non-terminal residue" evidence="8">
    <location>
        <position position="1"/>
    </location>
</feature>
<dbReference type="EMBL" id="LJCR01002864">
    <property type="protein sequence ID" value="KPV48185.1"/>
    <property type="molecule type" value="Genomic_DNA"/>
</dbReference>